<organism evidence="2 3">
    <name type="scientific">Methylobacterium cerastii</name>
    <dbReference type="NCBI Taxonomy" id="932741"/>
    <lineage>
        <taxon>Bacteria</taxon>
        <taxon>Pseudomonadati</taxon>
        <taxon>Pseudomonadota</taxon>
        <taxon>Alphaproteobacteria</taxon>
        <taxon>Hyphomicrobiales</taxon>
        <taxon>Methylobacteriaceae</taxon>
        <taxon>Methylobacterium</taxon>
    </lineage>
</organism>
<accession>A0ABQ4QEB2</accession>
<sequence length="624" mass="63279">MKPILPSAVLILGCIAVASAQAPKPRSSDFFARDAEERPAKPRASEFFSRGDAPAISALGADGLVAEGVRYVSGAMTLTAPRIEVRGTSLTREDVARLLDPAAPGDLRERLAAMKAREIVVPDLAITLGSAVASLKDLRLSDVGDGRIGAVVVGPGSVALGEGATPARAAFARFETAGVDADHLLAPFLPHPADDASALKAAFVGAALDGIALTSPDGDVVRIARVVGRDARSRRTAAGLGATFDRIAASLDKEADAGASARGLAAAADLLGAFQVGSLEAVGLDYADPHGTTGRIARIGLAAAAGAPGSVRLDGFETAGPDLTARVASVAVEDVSLRSLIDGMAAAAATGSRVGPAEARRFVPQVGAIRLGRIEVAKSGAKDGSKDGSKDGTTGGEGAGAAAFALDGLELVTSDLVEGVPTRLRFAMRDLSVPAAFVSGQDSSGQLAALGYTAVATSVRADLAWSEASRQLAVHEIAVEGGGMGTAKLRAVVGNVSRDLFGRDPEAATRAALGATAQSLDLDIQDRGLLDRVLAMQARQRGVAAEDVRIEYAAYARLGIPQMLGSMPGATELGQAVARFITRPGQLRLGVKPLQPAGLSAAEVAAAEDPATLLGRIAVTATTE</sequence>
<name>A0ABQ4QEB2_9HYPH</name>
<reference evidence="2 3" key="1">
    <citation type="journal article" date="2021" name="Front. Microbiol.">
        <title>Comprehensive Comparative Genomics and Phenotyping of Methylobacterium Species.</title>
        <authorList>
            <person name="Alessa O."/>
            <person name="Ogura Y."/>
            <person name="Fujitani Y."/>
            <person name="Takami H."/>
            <person name="Hayashi T."/>
            <person name="Sahin N."/>
            <person name="Tani A."/>
        </authorList>
    </citation>
    <scope>NUCLEOTIDE SEQUENCE [LARGE SCALE GENOMIC DNA]</scope>
    <source>
        <strain evidence="2 3">DSM 23679</strain>
    </source>
</reference>
<keyword evidence="3" id="KW-1185">Reference proteome</keyword>
<feature type="chain" id="PRO_5045514133" evidence="1">
    <location>
        <begin position="21"/>
        <end position="624"/>
    </location>
</feature>
<dbReference type="EMBL" id="BPQG01000016">
    <property type="protein sequence ID" value="GJD43457.1"/>
    <property type="molecule type" value="Genomic_DNA"/>
</dbReference>
<keyword evidence="1" id="KW-0732">Signal</keyword>
<comment type="caution">
    <text evidence="2">The sequence shown here is derived from an EMBL/GenBank/DDBJ whole genome shotgun (WGS) entry which is preliminary data.</text>
</comment>
<proteinExistence type="predicted"/>
<protein>
    <submittedName>
        <fullName evidence="2">Uncharacterized protein</fullName>
    </submittedName>
</protein>
<evidence type="ECO:0000313" key="3">
    <source>
        <dbReference type="Proteomes" id="UP001055117"/>
    </source>
</evidence>
<gene>
    <name evidence="2" type="ORF">AFCDBAGC_1309</name>
</gene>
<feature type="signal peptide" evidence="1">
    <location>
        <begin position="1"/>
        <end position="20"/>
    </location>
</feature>
<evidence type="ECO:0000313" key="2">
    <source>
        <dbReference type="EMBL" id="GJD43457.1"/>
    </source>
</evidence>
<dbReference type="RefSeq" id="WP_238271513.1">
    <property type="nucleotide sequence ID" value="NZ_BPQG01000016.1"/>
</dbReference>
<evidence type="ECO:0000256" key="1">
    <source>
        <dbReference type="SAM" id="SignalP"/>
    </source>
</evidence>
<dbReference type="Proteomes" id="UP001055117">
    <property type="component" value="Unassembled WGS sequence"/>
</dbReference>